<dbReference type="RefSeq" id="WP_152809328.1">
    <property type="nucleotide sequence ID" value="NZ_WHUF01000010.1"/>
</dbReference>
<dbReference type="AlphaFoldDB" id="A0A843SJB3"/>
<sequence length="87" mass="9104">MLSKQILARLLGGLAVAWLAGCATTVDTAEAPTASQTAPAKCRRGDASTGTSIARRDCAINPDVQTVRADELEEYKRSNLPSSSGLK</sequence>
<feature type="region of interest" description="Disordered" evidence="1">
    <location>
        <begin position="29"/>
        <end position="51"/>
    </location>
</feature>
<evidence type="ECO:0000256" key="2">
    <source>
        <dbReference type="SAM" id="SignalP"/>
    </source>
</evidence>
<evidence type="ECO:0000313" key="3">
    <source>
        <dbReference type="EMBL" id="MQA23382.1"/>
    </source>
</evidence>
<evidence type="ECO:0000313" key="4">
    <source>
        <dbReference type="Proteomes" id="UP000444318"/>
    </source>
</evidence>
<feature type="signal peptide" evidence="2">
    <location>
        <begin position="1"/>
        <end position="25"/>
    </location>
</feature>
<keyword evidence="4" id="KW-1185">Reference proteome</keyword>
<name>A0A843SJB3_9BURK</name>
<organism evidence="3 4">
    <name type="scientific">Rugamonas rivuli</name>
    <dbReference type="NCBI Taxonomy" id="2743358"/>
    <lineage>
        <taxon>Bacteria</taxon>
        <taxon>Pseudomonadati</taxon>
        <taxon>Pseudomonadota</taxon>
        <taxon>Betaproteobacteria</taxon>
        <taxon>Burkholderiales</taxon>
        <taxon>Oxalobacteraceae</taxon>
        <taxon>Telluria group</taxon>
        <taxon>Rugamonas</taxon>
    </lineage>
</organism>
<comment type="caution">
    <text evidence="3">The sequence shown here is derived from an EMBL/GenBank/DDBJ whole genome shotgun (WGS) entry which is preliminary data.</text>
</comment>
<proteinExistence type="predicted"/>
<gene>
    <name evidence="3" type="ORF">GEV01_28050</name>
</gene>
<dbReference type="PROSITE" id="PS51257">
    <property type="entry name" value="PROKAR_LIPOPROTEIN"/>
    <property type="match status" value="1"/>
</dbReference>
<dbReference type="Proteomes" id="UP000444318">
    <property type="component" value="Unassembled WGS sequence"/>
</dbReference>
<dbReference type="EMBL" id="WHUF01000010">
    <property type="protein sequence ID" value="MQA23382.1"/>
    <property type="molecule type" value="Genomic_DNA"/>
</dbReference>
<protein>
    <recommendedName>
        <fullName evidence="5">Lipoprotein</fullName>
    </recommendedName>
</protein>
<evidence type="ECO:0008006" key="5">
    <source>
        <dbReference type="Google" id="ProtNLM"/>
    </source>
</evidence>
<evidence type="ECO:0000256" key="1">
    <source>
        <dbReference type="SAM" id="MobiDB-lite"/>
    </source>
</evidence>
<accession>A0A843SJB3</accession>
<feature type="chain" id="PRO_5032873243" description="Lipoprotein" evidence="2">
    <location>
        <begin position="26"/>
        <end position="87"/>
    </location>
</feature>
<reference evidence="3 4" key="1">
    <citation type="submission" date="2019-10" db="EMBL/GenBank/DDBJ databases">
        <title>Two novel species isolated from a subtropical stream in China.</title>
        <authorList>
            <person name="Lu H."/>
        </authorList>
    </citation>
    <scope>NUCLEOTIDE SEQUENCE [LARGE SCALE GENOMIC DNA]</scope>
    <source>
        <strain evidence="3 4">FT103W</strain>
    </source>
</reference>
<keyword evidence="2" id="KW-0732">Signal</keyword>